<name>A0A6J5YVF9_9ZZZZ</name>
<keyword evidence="5" id="KW-0436">Ligase</keyword>
<dbReference type="GO" id="GO:0005737">
    <property type="term" value="C:cytoplasm"/>
    <property type="evidence" value="ECO:0007669"/>
    <property type="project" value="UniProtKB-SubCell"/>
</dbReference>
<proteinExistence type="inferred from homology"/>
<keyword evidence="4" id="KW-0963">Cytoplasm</keyword>
<dbReference type="Pfam" id="PF08245">
    <property type="entry name" value="Mur_ligase_M"/>
    <property type="match status" value="1"/>
</dbReference>
<dbReference type="InterPro" id="IPR013221">
    <property type="entry name" value="Mur_ligase_cen"/>
</dbReference>
<evidence type="ECO:0000256" key="7">
    <source>
        <dbReference type="ARBA" id="ARBA00022840"/>
    </source>
</evidence>
<comment type="pathway">
    <text evidence="2">Cell wall biogenesis; peptidoglycan biosynthesis.</text>
</comment>
<dbReference type="EMBL" id="CAESAM010000006">
    <property type="protein sequence ID" value="CAB4332857.1"/>
    <property type="molecule type" value="Genomic_DNA"/>
</dbReference>
<dbReference type="SUPFAM" id="SSF53244">
    <property type="entry name" value="MurD-like peptide ligases, peptide-binding domain"/>
    <property type="match status" value="1"/>
</dbReference>
<dbReference type="HAMAP" id="MF_00046">
    <property type="entry name" value="MurC"/>
    <property type="match status" value="1"/>
</dbReference>
<dbReference type="EC" id="6.3.2.8" evidence="3"/>
<evidence type="ECO:0000256" key="3">
    <source>
        <dbReference type="ARBA" id="ARBA00012211"/>
    </source>
</evidence>
<dbReference type="UniPathway" id="UPA00219"/>
<dbReference type="Gene3D" id="3.40.1190.10">
    <property type="entry name" value="Mur-like, catalytic domain"/>
    <property type="match status" value="1"/>
</dbReference>
<dbReference type="Gene3D" id="3.90.190.20">
    <property type="entry name" value="Mur ligase, C-terminal domain"/>
    <property type="match status" value="1"/>
</dbReference>
<dbReference type="GO" id="GO:0009252">
    <property type="term" value="P:peptidoglycan biosynthetic process"/>
    <property type="evidence" value="ECO:0007669"/>
    <property type="project" value="UniProtKB-UniPathway"/>
</dbReference>
<dbReference type="SUPFAM" id="SSF51984">
    <property type="entry name" value="MurCD N-terminal domain"/>
    <property type="match status" value="1"/>
</dbReference>
<evidence type="ECO:0000259" key="10">
    <source>
        <dbReference type="Pfam" id="PF02875"/>
    </source>
</evidence>
<evidence type="ECO:0000256" key="6">
    <source>
        <dbReference type="ARBA" id="ARBA00022741"/>
    </source>
</evidence>
<dbReference type="InterPro" id="IPR004101">
    <property type="entry name" value="Mur_ligase_C"/>
</dbReference>
<dbReference type="InterPro" id="IPR036565">
    <property type="entry name" value="Mur-like_cat_sf"/>
</dbReference>
<dbReference type="InterPro" id="IPR036615">
    <property type="entry name" value="Mur_ligase_C_dom_sf"/>
</dbReference>
<evidence type="ECO:0000256" key="5">
    <source>
        <dbReference type="ARBA" id="ARBA00022598"/>
    </source>
</evidence>
<reference evidence="12" key="1">
    <citation type="submission" date="2020-05" db="EMBL/GenBank/DDBJ databases">
        <authorList>
            <person name="Chiriac C."/>
            <person name="Salcher M."/>
            <person name="Ghai R."/>
            <person name="Kavagutti S V."/>
        </authorList>
    </citation>
    <scope>NUCLEOTIDE SEQUENCE</scope>
</reference>
<dbReference type="GO" id="GO:0005524">
    <property type="term" value="F:ATP binding"/>
    <property type="evidence" value="ECO:0007669"/>
    <property type="project" value="UniProtKB-KW"/>
</dbReference>
<dbReference type="SUPFAM" id="SSF53623">
    <property type="entry name" value="MurD-like peptide ligases, catalytic domain"/>
    <property type="match status" value="1"/>
</dbReference>
<dbReference type="NCBIfam" id="TIGR01082">
    <property type="entry name" value="murC"/>
    <property type="match status" value="1"/>
</dbReference>
<gene>
    <name evidence="12" type="ORF">UFOPK4171_00132</name>
</gene>
<organism evidence="12">
    <name type="scientific">freshwater metagenome</name>
    <dbReference type="NCBI Taxonomy" id="449393"/>
    <lineage>
        <taxon>unclassified sequences</taxon>
        <taxon>metagenomes</taxon>
        <taxon>ecological metagenomes</taxon>
    </lineage>
</organism>
<dbReference type="PANTHER" id="PTHR43445">
    <property type="entry name" value="UDP-N-ACETYLMURAMATE--L-ALANINE LIGASE-RELATED"/>
    <property type="match status" value="1"/>
</dbReference>
<feature type="domain" description="Mur ligase C-terminal" evidence="10">
    <location>
        <begin position="323"/>
        <end position="451"/>
    </location>
</feature>
<keyword evidence="7" id="KW-0067">ATP-binding</keyword>
<comment type="subcellular location">
    <subcellularLocation>
        <location evidence="1">Cytoplasm</location>
    </subcellularLocation>
</comment>
<dbReference type="Pfam" id="PF01225">
    <property type="entry name" value="Mur_ligase"/>
    <property type="match status" value="1"/>
</dbReference>
<evidence type="ECO:0000256" key="2">
    <source>
        <dbReference type="ARBA" id="ARBA00004752"/>
    </source>
</evidence>
<dbReference type="GO" id="GO:0008763">
    <property type="term" value="F:UDP-N-acetylmuramate-L-alanine ligase activity"/>
    <property type="evidence" value="ECO:0007669"/>
    <property type="project" value="UniProtKB-EC"/>
</dbReference>
<evidence type="ECO:0000256" key="8">
    <source>
        <dbReference type="ARBA" id="ARBA00047833"/>
    </source>
</evidence>
<dbReference type="InterPro" id="IPR050061">
    <property type="entry name" value="MurCDEF_pg_biosynth"/>
</dbReference>
<dbReference type="Gene3D" id="3.40.50.720">
    <property type="entry name" value="NAD(P)-binding Rossmann-like Domain"/>
    <property type="match status" value="1"/>
</dbReference>
<evidence type="ECO:0000313" key="12">
    <source>
        <dbReference type="EMBL" id="CAB4332857.1"/>
    </source>
</evidence>
<keyword evidence="6" id="KW-0547">Nucleotide-binding</keyword>
<feature type="domain" description="Mur ligase N-terminal catalytic" evidence="9">
    <location>
        <begin position="16"/>
        <end position="113"/>
    </location>
</feature>
<evidence type="ECO:0000259" key="9">
    <source>
        <dbReference type="Pfam" id="PF01225"/>
    </source>
</evidence>
<dbReference type="AlphaFoldDB" id="A0A6J5YVF9"/>
<evidence type="ECO:0000256" key="4">
    <source>
        <dbReference type="ARBA" id="ARBA00022490"/>
    </source>
</evidence>
<comment type="catalytic activity">
    <reaction evidence="8">
        <text>UDP-N-acetyl-alpha-D-muramate + L-alanine + ATP = UDP-N-acetyl-alpha-D-muramoyl-L-alanine + ADP + phosphate + H(+)</text>
        <dbReference type="Rhea" id="RHEA:23372"/>
        <dbReference type="ChEBI" id="CHEBI:15378"/>
        <dbReference type="ChEBI" id="CHEBI:30616"/>
        <dbReference type="ChEBI" id="CHEBI:43474"/>
        <dbReference type="ChEBI" id="CHEBI:57972"/>
        <dbReference type="ChEBI" id="CHEBI:70757"/>
        <dbReference type="ChEBI" id="CHEBI:83898"/>
        <dbReference type="ChEBI" id="CHEBI:456216"/>
        <dbReference type="EC" id="6.3.2.8"/>
    </reaction>
</comment>
<dbReference type="InterPro" id="IPR000713">
    <property type="entry name" value="Mur_ligase_N"/>
</dbReference>
<sequence length="473" mass="49487">MIDIQSLTLAQLSKLKVHFIGIGGAGMSGIARIMLARAIEVSGSDKNESQMTLALKALGAKIYIGHQADQIKGADLIIVSAAIAKNNPEFEAAVAAGLPIAPRATALAWLLSDSTSVAVAGTHGKTTTTAMLTVALQAAGLDPSFAIGGTINSAGTNAHSGSGNIFVVEADESDGSFLAYKPNGGIITNIEMDHVDHFTSEEQLFQTFSDFIKTIKSGGFVVVCGDDPGVRKLIAMNANLDLKFITYGQSSENDFQISKVNLAPNGATAQISVTGRKTGELQLVVPGIHNLLNALAAFAAGSALGASESKLLQGLASFTGTKRRFELKGEVNGIKVIDDYGHHPTEIYVTLTAARNLAGAGRLIVIFQPHRFSRTAAFAKEFATSLSLGDFVFLLEVYAASEKPIEGVSSLLIAKDMNSAQVKFEPSMLEVVDEVTAMAKPGDLIITLGAGDVSSLSTPILDALALTHKSNNK</sequence>
<dbReference type="PANTHER" id="PTHR43445:SF3">
    <property type="entry name" value="UDP-N-ACETYLMURAMATE--L-ALANINE LIGASE"/>
    <property type="match status" value="1"/>
</dbReference>
<evidence type="ECO:0000256" key="1">
    <source>
        <dbReference type="ARBA" id="ARBA00004496"/>
    </source>
</evidence>
<dbReference type="InterPro" id="IPR005758">
    <property type="entry name" value="UDP-N-AcMur_Ala_ligase_MurC"/>
</dbReference>
<evidence type="ECO:0000259" key="11">
    <source>
        <dbReference type="Pfam" id="PF08245"/>
    </source>
</evidence>
<dbReference type="Pfam" id="PF02875">
    <property type="entry name" value="Mur_ligase_C"/>
    <property type="match status" value="1"/>
</dbReference>
<protein>
    <recommendedName>
        <fullName evidence="3">UDP-N-acetylmuramate--L-alanine ligase</fullName>
        <ecNumber evidence="3">6.3.2.8</ecNumber>
    </recommendedName>
</protein>
<accession>A0A6J5YVF9</accession>
<feature type="domain" description="Mur ligase central" evidence="11">
    <location>
        <begin position="119"/>
        <end position="300"/>
    </location>
</feature>